<dbReference type="AlphaFoldDB" id="A0A238UGF9"/>
<reference evidence="1 2" key="1">
    <citation type="submission" date="2017-07" db="EMBL/GenBank/DDBJ databases">
        <authorList>
            <person name="Sun Z.S."/>
            <person name="Albrecht U."/>
            <person name="Echele G."/>
            <person name="Lee C.C."/>
        </authorList>
    </citation>
    <scope>NUCLEOTIDE SEQUENCE [LARGE SCALE GENOMIC DNA]</scope>
    <source>
        <strain evidence="2">type strain: KCTC 22618</strain>
    </source>
</reference>
<proteinExistence type="predicted"/>
<sequence length="166" mass="19576">MKKMINQELIPEARMVDFKKIFIKCVFISVTLGILSCKSKTDSILLESNKLSNEIYIKEIKLLKSIFELKLREEPIKYKEAIDKISILENGIKNINEKDSINKQKQFIAEFKKIVRTIFKEDCRLLSLKYDGNNRNIFLSIVKNDINRVSYKVYRDLYLSYTSMAF</sequence>
<evidence type="ECO:0000313" key="2">
    <source>
        <dbReference type="Proteomes" id="UP000215214"/>
    </source>
</evidence>
<dbReference type="EMBL" id="LT899436">
    <property type="protein sequence ID" value="SNR17628.1"/>
    <property type="molecule type" value="Genomic_DNA"/>
</dbReference>
<keyword evidence="2" id="KW-1185">Reference proteome</keyword>
<dbReference type="KEGG" id="tje:TJEJU_4000"/>
<dbReference type="RefSeq" id="WP_095074820.1">
    <property type="nucleotide sequence ID" value="NZ_LT899436.1"/>
</dbReference>
<accession>A0A238UGF9</accession>
<dbReference type="Proteomes" id="UP000215214">
    <property type="component" value="Chromosome TJEJU"/>
</dbReference>
<evidence type="ECO:0000313" key="1">
    <source>
        <dbReference type="EMBL" id="SNR17628.1"/>
    </source>
</evidence>
<name>A0A238UGF9_9FLAO</name>
<organism evidence="1 2">
    <name type="scientific">Tenacibaculum jejuense</name>
    <dbReference type="NCBI Taxonomy" id="584609"/>
    <lineage>
        <taxon>Bacteria</taxon>
        <taxon>Pseudomonadati</taxon>
        <taxon>Bacteroidota</taxon>
        <taxon>Flavobacteriia</taxon>
        <taxon>Flavobacteriales</taxon>
        <taxon>Flavobacteriaceae</taxon>
        <taxon>Tenacibaculum</taxon>
    </lineage>
</organism>
<gene>
    <name evidence="1" type="ORF">TJEJU_4000</name>
</gene>
<protein>
    <submittedName>
        <fullName evidence="1">Uncharacterized protein</fullName>
    </submittedName>
</protein>